<proteinExistence type="predicted"/>
<evidence type="ECO:0000313" key="4">
    <source>
        <dbReference type="Proteomes" id="UP000054107"/>
    </source>
</evidence>
<reference evidence="3 4" key="1">
    <citation type="submission" date="2014-09" db="EMBL/GenBank/DDBJ databases">
        <authorList>
            <person name="Ellenberger Sabrina"/>
        </authorList>
    </citation>
    <scope>NUCLEOTIDE SEQUENCE [LARGE SCALE GENOMIC DNA]</scope>
    <source>
        <strain evidence="3 4">CBS 412.66</strain>
    </source>
</reference>
<accession>A0A0B7MVQ6</accession>
<keyword evidence="4" id="KW-1185">Reference proteome</keyword>
<evidence type="ECO:0000256" key="1">
    <source>
        <dbReference type="SAM" id="Phobius"/>
    </source>
</evidence>
<feature type="signal peptide" evidence="2">
    <location>
        <begin position="1"/>
        <end position="21"/>
    </location>
</feature>
<keyword evidence="1" id="KW-0812">Transmembrane</keyword>
<dbReference type="OrthoDB" id="2276217at2759"/>
<keyword evidence="2" id="KW-0732">Signal</keyword>
<feature type="transmembrane region" description="Helical" evidence="1">
    <location>
        <begin position="194"/>
        <end position="215"/>
    </location>
</feature>
<evidence type="ECO:0000313" key="3">
    <source>
        <dbReference type="EMBL" id="CEP06899.1"/>
    </source>
</evidence>
<name>A0A0B7MVQ6_9FUNG</name>
<feature type="chain" id="PRO_5002120973" evidence="2">
    <location>
        <begin position="22"/>
        <end position="313"/>
    </location>
</feature>
<sequence length="313" mass="33797">MRIVLLFLIVAILQLLPVIGATQSSVVDCKWPCLDKSAKCVVTSESVSCQITQGEVWILSSPTKAPSYTGASASNILSACIPAPNPQLSAVMSGSTINSNQTIIQWPPGTLRRPLDSYLGNCGHKLYCSSAGKDANQPVCRERLSVGSMCYSSNQCHAGYCNDGVCHPKNESSIDNSHSHSRSNGHNGSKPIQILASILGIVGALLFACIGYFVYRHLRRNHNRFCSTSGSNASNSPDLLNENIAPAHNNAYKEEQFASDFLQDTHHNASASVFSNNNNVLPVLESNQSQADIMNSYNADSNNLLRPPPSYRP</sequence>
<keyword evidence="1" id="KW-0472">Membrane</keyword>
<gene>
    <name evidence="3" type="primary">PARPA_00154.1 scaffold 368</name>
</gene>
<dbReference type="EMBL" id="LN718810">
    <property type="protein sequence ID" value="CEP06899.1"/>
    <property type="molecule type" value="Genomic_DNA"/>
</dbReference>
<keyword evidence="1" id="KW-1133">Transmembrane helix</keyword>
<organism evidence="3 4">
    <name type="scientific">Parasitella parasitica</name>
    <dbReference type="NCBI Taxonomy" id="35722"/>
    <lineage>
        <taxon>Eukaryota</taxon>
        <taxon>Fungi</taxon>
        <taxon>Fungi incertae sedis</taxon>
        <taxon>Mucoromycota</taxon>
        <taxon>Mucoromycotina</taxon>
        <taxon>Mucoromycetes</taxon>
        <taxon>Mucorales</taxon>
        <taxon>Mucorineae</taxon>
        <taxon>Mucoraceae</taxon>
        <taxon>Parasitella</taxon>
    </lineage>
</organism>
<dbReference type="Proteomes" id="UP000054107">
    <property type="component" value="Unassembled WGS sequence"/>
</dbReference>
<evidence type="ECO:0000256" key="2">
    <source>
        <dbReference type="SAM" id="SignalP"/>
    </source>
</evidence>
<dbReference type="AlphaFoldDB" id="A0A0B7MVQ6"/>
<protein>
    <submittedName>
        <fullName evidence="3">Uncharacterized protein</fullName>
    </submittedName>
</protein>